<proteinExistence type="predicted"/>
<dbReference type="EMBL" id="JACSDY010000012">
    <property type="protein sequence ID" value="KAF7412876.1"/>
    <property type="molecule type" value="Genomic_DNA"/>
</dbReference>
<comment type="caution">
    <text evidence="1">The sequence shown here is derived from an EMBL/GenBank/DDBJ whole genome shotgun (WGS) entry which is preliminary data.</text>
</comment>
<keyword evidence="2" id="KW-1185">Reference proteome</keyword>
<sequence length="97" mass="10918">MVSSERGNGDRRQRDCGLRDGKWSCKARAQRVLISCSAYIAVMHKLDCLADGAMQWCKPHKTKPVCLLACSLACELRPNPIRFNLLPLSSRHRRAPP</sequence>
<dbReference type="AlphaFoldDB" id="A0A834KZ90"/>
<protein>
    <submittedName>
        <fullName evidence="1">Uncharacterized protein</fullName>
    </submittedName>
</protein>
<name>A0A834KZ90_VESPE</name>
<organism evidence="1 2">
    <name type="scientific">Vespula pensylvanica</name>
    <name type="common">Western yellow jacket</name>
    <name type="synonym">Wasp</name>
    <dbReference type="NCBI Taxonomy" id="30213"/>
    <lineage>
        <taxon>Eukaryota</taxon>
        <taxon>Metazoa</taxon>
        <taxon>Ecdysozoa</taxon>
        <taxon>Arthropoda</taxon>
        <taxon>Hexapoda</taxon>
        <taxon>Insecta</taxon>
        <taxon>Pterygota</taxon>
        <taxon>Neoptera</taxon>
        <taxon>Endopterygota</taxon>
        <taxon>Hymenoptera</taxon>
        <taxon>Apocrita</taxon>
        <taxon>Aculeata</taxon>
        <taxon>Vespoidea</taxon>
        <taxon>Vespidae</taxon>
        <taxon>Vespinae</taxon>
        <taxon>Vespula</taxon>
    </lineage>
</organism>
<evidence type="ECO:0000313" key="1">
    <source>
        <dbReference type="EMBL" id="KAF7412876.1"/>
    </source>
</evidence>
<dbReference type="Proteomes" id="UP000600918">
    <property type="component" value="Unassembled WGS sequence"/>
</dbReference>
<evidence type="ECO:0000313" key="2">
    <source>
        <dbReference type="Proteomes" id="UP000600918"/>
    </source>
</evidence>
<gene>
    <name evidence="1" type="ORF">H0235_012727</name>
</gene>
<reference evidence="1" key="1">
    <citation type="journal article" date="2020" name="G3 (Bethesda)">
        <title>High-Quality Assemblies for Three Invasive Social Wasps from the &lt;i&gt;Vespula&lt;/i&gt; Genus.</title>
        <authorList>
            <person name="Harrop T.W.R."/>
            <person name="Guhlin J."/>
            <person name="McLaughlin G.M."/>
            <person name="Permina E."/>
            <person name="Stockwell P."/>
            <person name="Gilligan J."/>
            <person name="Le Lec M.F."/>
            <person name="Gruber M.A.M."/>
            <person name="Quinn O."/>
            <person name="Lovegrove M."/>
            <person name="Duncan E.J."/>
            <person name="Remnant E.J."/>
            <person name="Van Eeckhoven J."/>
            <person name="Graham B."/>
            <person name="Knapp R.A."/>
            <person name="Langford K.W."/>
            <person name="Kronenberg Z."/>
            <person name="Press M.O."/>
            <person name="Eacker S.M."/>
            <person name="Wilson-Rankin E.E."/>
            <person name="Purcell J."/>
            <person name="Lester P.J."/>
            <person name="Dearden P.K."/>
        </authorList>
    </citation>
    <scope>NUCLEOTIDE SEQUENCE</scope>
    <source>
        <strain evidence="1">Volc-1</strain>
    </source>
</reference>
<accession>A0A834KZ90</accession>